<keyword evidence="2 5" id="KW-0812">Transmembrane</keyword>
<keyword evidence="3 5" id="KW-1133">Transmembrane helix</keyword>
<dbReference type="GO" id="GO:0016020">
    <property type="term" value="C:membrane"/>
    <property type="evidence" value="ECO:0007669"/>
    <property type="project" value="UniProtKB-SubCell"/>
</dbReference>
<dbReference type="AlphaFoldDB" id="A0A6H1U3T8"/>
<dbReference type="Proteomes" id="UP000500857">
    <property type="component" value="Chromosome"/>
</dbReference>
<keyword evidence="4 5" id="KW-0472">Membrane</keyword>
<feature type="transmembrane region" description="Helical" evidence="5">
    <location>
        <begin position="48"/>
        <end position="66"/>
    </location>
</feature>
<accession>A0A6H1U3T8</accession>
<sequence>MNFNRLQSFIPLLSRLLLAAIFLKSGIEKLLDPTATQTYMQGNGVPGILLWPTIAVLLAGGLSVLCGYRAKWGALLLVGFLTMGAGILRFYRR</sequence>
<evidence type="ECO:0000256" key="2">
    <source>
        <dbReference type="ARBA" id="ARBA00022692"/>
    </source>
</evidence>
<evidence type="ECO:0000256" key="3">
    <source>
        <dbReference type="ARBA" id="ARBA00022989"/>
    </source>
</evidence>
<evidence type="ECO:0000313" key="6">
    <source>
        <dbReference type="EMBL" id="QIZ72693.1"/>
    </source>
</evidence>
<dbReference type="EMBL" id="CP051167">
    <property type="protein sequence ID" value="QIZ72693.1"/>
    <property type="molecule type" value="Genomic_DNA"/>
</dbReference>
<proteinExistence type="predicted"/>
<organism evidence="6 7">
    <name type="scientific">Oxynema aestuarii AP17</name>
    <dbReference type="NCBI Taxonomy" id="2064643"/>
    <lineage>
        <taxon>Bacteria</taxon>
        <taxon>Bacillati</taxon>
        <taxon>Cyanobacteriota</taxon>
        <taxon>Cyanophyceae</taxon>
        <taxon>Oscillatoriophycideae</taxon>
        <taxon>Oscillatoriales</taxon>
        <taxon>Oscillatoriaceae</taxon>
        <taxon>Oxynema</taxon>
        <taxon>Oxynema aestuarii</taxon>
    </lineage>
</organism>
<dbReference type="RefSeq" id="WP_168570840.1">
    <property type="nucleotide sequence ID" value="NZ_CP051167.1"/>
</dbReference>
<evidence type="ECO:0000256" key="4">
    <source>
        <dbReference type="ARBA" id="ARBA00023136"/>
    </source>
</evidence>
<keyword evidence="7" id="KW-1185">Reference proteome</keyword>
<dbReference type="InterPro" id="IPR032808">
    <property type="entry name" value="DoxX"/>
</dbReference>
<evidence type="ECO:0000256" key="1">
    <source>
        <dbReference type="ARBA" id="ARBA00004141"/>
    </source>
</evidence>
<feature type="transmembrane region" description="Helical" evidence="5">
    <location>
        <begin position="72"/>
        <end position="91"/>
    </location>
</feature>
<dbReference type="KEGG" id="oxy:HCG48_20585"/>
<name>A0A6H1U3T8_9CYAN</name>
<evidence type="ECO:0000313" key="7">
    <source>
        <dbReference type="Proteomes" id="UP000500857"/>
    </source>
</evidence>
<dbReference type="Pfam" id="PF07681">
    <property type="entry name" value="DoxX"/>
    <property type="match status" value="1"/>
</dbReference>
<reference evidence="6 7" key="1">
    <citation type="submission" date="2020-04" db="EMBL/GenBank/DDBJ databases">
        <authorList>
            <person name="Basu S."/>
            <person name="Maruthanayagam V."/>
            <person name="Chakraborty S."/>
            <person name="Pramanik A."/>
            <person name="Mukherjee J."/>
            <person name="Brink B."/>
        </authorList>
    </citation>
    <scope>NUCLEOTIDE SEQUENCE [LARGE SCALE GENOMIC DNA]</scope>
    <source>
        <strain evidence="6 7">AP17</strain>
    </source>
</reference>
<evidence type="ECO:0000256" key="5">
    <source>
        <dbReference type="SAM" id="Phobius"/>
    </source>
</evidence>
<protein>
    <submittedName>
        <fullName evidence="6">DoxX family protein</fullName>
    </submittedName>
</protein>
<comment type="subcellular location">
    <subcellularLocation>
        <location evidence="1">Membrane</location>
        <topology evidence="1">Multi-pass membrane protein</topology>
    </subcellularLocation>
</comment>
<gene>
    <name evidence="6" type="ORF">HCG48_20585</name>
</gene>